<organism evidence="2 3">
    <name type="scientific">Solanum tuberosum</name>
    <name type="common">Potato</name>
    <dbReference type="NCBI Taxonomy" id="4113"/>
    <lineage>
        <taxon>Eukaryota</taxon>
        <taxon>Viridiplantae</taxon>
        <taxon>Streptophyta</taxon>
        <taxon>Embryophyta</taxon>
        <taxon>Tracheophyta</taxon>
        <taxon>Spermatophyta</taxon>
        <taxon>Magnoliopsida</taxon>
        <taxon>eudicotyledons</taxon>
        <taxon>Gunneridae</taxon>
        <taxon>Pentapetalae</taxon>
        <taxon>asterids</taxon>
        <taxon>lamiids</taxon>
        <taxon>Solanales</taxon>
        <taxon>Solanaceae</taxon>
        <taxon>Solanoideae</taxon>
        <taxon>Solaneae</taxon>
        <taxon>Solanum</taxon>
    </lineage>
</organism>
<dbReference type="Gramene" id="PGSC0003DMT400091697">
    <property type="protein sequence ID" value="PGSC0003DMT400091697"/>
    <property type="gene ID" value="PGSC0003DMG400041268"/>
</dbReference>
<name>M1DN76_SOLTU</name>
<reference evidence="3" key="1">
    <citation type="journal article" date="2011" name="Nature">
        <title>Genome sequence and analysis of the tuber crop potato.</title>
        <authorList>
            <consortium name="The Potato Genome Sequencing Consortium"/>
        </authorList>
    </citation>
    <scope>NUCLEOTIDE SEQUENCE [LARGE SCALE GENOMIC DNA]</scope>
    <source>
        <strain evidence="3">cv. DM1-3 516 R44</strain>
    </source>
</reference>
<dbReference type="AlphaFoldDB" id="M1DN76"/>
<evidence type="ECO:0000313" key="2">
    <source>
        <dbReference type="EnsemblPlants" id="PGSC0003DMT400091697"/>
    </source>
</evidence>
<evidence type="ECO:0000256" key="1">
    <source>
        <dbReference type="SAM" id="MobiDB-lite"/>
    </source>
</evidence>
<dbReference type="HOGENOM" id="CLU_2201738_0_0_1"/>
<feature type="compositionally biased region" description="Basic and acidic residues" evidence="1">
    <location>
        <begin position="46"/>
        <end position="62"/>
    </location>
</feature>
<feature type="compositionally biased region" description="Basic and acidic residues" evidence="1">
    <location>
        <begin position="1"/>
        <end position="19"/>
    </location>
</feature>
<keyword evidence="3" id="KW-1185">Reference proteome</keyword>
<dbReference type="InParanoid" id="M1DN76"/>
<proteinExistence type="predicted"/>
<sequence length="115" mass="13084">MRKGVKKLEKLKKREDGAHKSHSATRRVSLQLAQSSSELADFPKQLGEKKDDLETRRLDRLSRSSSSKLPEQFDAGVRSKGEKKHNSAIRRVDRSLAIQMENIVCKDFLLSTMFG</sequence>
<dbReference type="Proteomes" id="UP000011115">
    <property type="component" value="Unassembled WGS sequence"/>
</dbReference>
<accession>M1DN76</accession>
<evidence type="ECO:0000313" key="3">
    <source>
        <dbReference type="Proteomes" id="UP000011115"/>
    </source>
</evidence>
<dbReference type="EnsemblPlants" id="PGSC0003DMT400091697">
    <property type="protein sequence ID" value="PGSC0003DMT400091697"/>
    <property type="gene ID" value="PGSC0003DMG400041268"/>
</dbReference>
<feature type="compositionally biased region" description="Low complexity" evidence="1">
    <location>
        <begin position="29"/>
        <end position="40"/>
    </location>
</feature>
<reference evidence="2" key="2">
    <citation type="submission" date="2015-06" db="UniProtKB">
        <authorList>
            <consortium name="EnsemblPlants"/>
        </authorList>
    </citation>
    <scope>IDENTIFICATION</scope>
    <source>
        <strain evidence="2">DM1-3 516 R44</strain>
    </source>
</reference>
<feature type="region of interest" description="Disordered" evidence="1">
    <location>
        <begin position="1"/>
        <end position="90"/>
    </location>
</feature>
<dbReference type="PaxDb" id="4113-PGSC0003DMT400091697"/>
<protein>
    <submittedName>
        <fullName evidence="2">Uncharacterized protein</fullName>
    </submittedName>
</protein>